<accession>A0A2M4D0R5</accession>
<name>A0A2M4D0R5_ANODA</name>
<protein>
    <submittedName>
        <fullName evidence="2">Putative secreted protein</fullName>
    </submittedName>
</protein>
<evidence type="ECO:0000313" key="2">
    <source>
        <dbReference type="EMBL" id="MBW71071.1"/>
    </source>
</evidence>
<sequence length="78" mass="8902">MFSLLFVVGLFGFIRSVRVKKKRESQAYHHYYGNRARRCCATRLKSENNANESKSTQKAHAPRNAICATDQAYCCISV</sequence>
<dbReference type="AlphaFoldDB" id="A0A2M4D0R5"/>
<feature type="signal peptide" evidence="1">
    <location>
        <begin position="1"/>
        <end position="16"/>
    </location>
</feature>
<reference evidence="2" key="1">
    <citation type="submission" date="2018-01" db="EMBL/GenBank/DDBJ databases">
        <title>An insight into the sialome of Amazonian anophelines.</title>
        <authorList>
            <person name="Ribeiro J.M."/>
            <person name="Scarpassa V."/>
            <person name="Calvo E."/>
        </authorList>
    </citation>
    <scope>NUCLEOTIDE SEQUENCE</scope>
</reference>
<dbReference type="EMBL" id="GGFL01006893">
    <property type="protein sequence ID" value="MBW71071.1"/>
    <property type="molecule type" value="Transcribed_RNA"/>
</dbReference>
<evidence type="ECO:0000256" key="1">
    <source>
        <dbReference type="SAM" id="SignalP"/>
    </source>
</evidence>
<feature type="chain" id="PRO_5014954218" evidence="1">
    <location>
        <begin position="17"/>
        <end position="78"/>
    </location>
</feature>
<proteinExistence type="predicted"/>
<keyword evidence="1" id="KW-0732">Signal</keyword>
<organism evidence="2">
    <name type="scientific">Anopheles darlingi</name>
    <name type="common">Mosquito</name>
    <dbReference type="NCBI Taxonomy" id="43151"/>
    <lineage>
        <taxon>Eukaryota</taxon>
        <taxon>Metazoa</taxon>
        <taxon>Ecdysozoa</taxon>
        <taxon>Arthropoda</taxon>
        <taxon>Hexapoda</taxon>
        <taxon>Insecta</taxon>
        <taxon>Pterygota</taxon>
        <taxon>Neoptera</taxon>
        <taxon>Endopterygota</taxon>
        <taxon>Diptera</taxon>
        <taxon>Nematocera</taxon>
        <taxon>Culicoidea</taxon>
        <taxon>Culicidae</taxon>
        <taxon>Anophelinae</taxon>
        <taxon>Anopheles</taxon>
    </lineage>
</organism>